<protein>
    <submittedName>
        <fullName evidence="1">Uncharacterized protein</fullName>
    </submittedName>
</protein>
<comment type="caution">
    <text evidence="1">The sequence shown here is derived from an EMBL/GenBank/DDBJ whole genome shotgun (WGS) entry which is preliminary data.</text>
</comment>
<evidence type="ECO:0000313" key="1">
    <source>
        <dbReference type="EMBL" id="KAL0125981.1"/>
    </source>
</evidence>
<keyword evidence="2" id="KW-1185">Reference proteome</keyword>
<dbReference type="AlphaFoldDB" id="A0AAW2GFD8"/>
<gene>
    <name evidence="1" type="ORF">PUN28_004803</name>
</gene>
<name>A0AAW2GFD8_9HYME</name>
<proteinExistence type="predicted"/>
<reference evidence="1 2" key="1">
    <citation type="submission" date="2023-03" db="EMBL/GenBank/DDBJ databases">
        <title>High recombination rates correlate with genetic variation in Cardiocondyla obscurior ants.</title>
        <authorList>
            <person name="Errbii M."/>
        </authorList>
    </citation>
    <scope>NUCLEOTIDE SEQUENCE [LARGE SCALE GENOMIC DNA]</scope>
    <source>
        <strain evidence="1">Alpha-2009</strain>
        <tissue evidence="1">Whole body</tissue>
    </source>
</reference>
<organism evidence="1 2">
    <name type="scientific">Cardiocondyla obscurior</name>
    <dbReference type="NCBI Taxonomy" id="286306"/>
    <lineage>
        <taxon>Eukaryota</taxon>
        <taxon>Metazoa</taxon>
        <taxon>Ecdysozoa</taxon>
        <taxon>Arthropoda</taxon>
        <taxon>Hexapoda</taxon>
        <taxon>Insecta</taxon>
        <taxon>Pterygota</taxon>
        <taxon>Neoptera</taxon>
        <taxon>Endopterygota</taxon>
        <taxon>Hymenoptera</taxon>
        <taxon>Apocrita</taxon>
        <taxon>Aculeata</taxon>
        <taxon>Formicoidea</taxon>
        <taxon>Formicidae</taxon>
        <taxon>Myrmicinae</taxon>
        <taxon>Cardiocondyla</taxon>
    </lineage>
</organism>
<sequence>MREPLSERLYSQYTVSSFTRIAADRRLISPRRRPACRPQHYRARRRLSSGELRPWRGDRSLLRVDEPRGE</sequence>
<dbReference type="Proteomes" id="UP001430953">
    <property type="component" value="Unassembled WGS sequence"/>
</dbReference>
<evidence type="ECO:0000313" key="2">
    <source>
        <dbReference type="Proteomes" id="UP001430953"/>
    </source>
</evidence>
<dbReference type="EMBL" id="JADYXP020000004">
    <property type="protein sequence ID" value="KAL0125981.1"/>
    <property type="molecule type" value="Genomic_DNA"/>
</dbReference>
<accession>A0AAW2GFD8</accession>